<accession>A0A834X2V9</accession>
<name>A0A834X2V9_9FABA</name>
<protein>
    <submittedName>
        <fullName evidence="2">CLAVATA3/ESR (CLE)-related protein 1-like</fullName>
    </submittedName>
</protein>
<proteinExistence type="predicted"/>
<dbReference type="Proteomes" id="UP000634136">
    <property type="component" value="Unassembled WGS sequence"/>
</dbReference>
<comment type="caution">
    <text evidence="2">The sequence shown here is derived from an EMBL/GenBank/DDBJ whole genome shotgun (WGS) entry which is preliminary data.</text>
</comment>
<sequence length="91" mass="10231">MTPMAVSCKVWRLRLISILLSLLLLSTSISISQARPLPSSFSNNSNGNQSHHVFKENAKQVLKEIIRRHQLLGEQNYPTRLSPGGPDPHHH</sequence>
<gene>
    <name evidence="2" type="ORF">G2W53_011524</name>
</gene>
<dbReference type="EMBL" id="JAAIUW010000004">
    <property type="protein sequence ID" value="KAF7836665.1"/>
    <property type="molecule type" value="Genomic_DNA"/>
</dbReference>
<keyword evidence="3" id="KW-1185">Reference proteome</keyword>
<feature type="chain" id="PRO_5032432997" evidence="1">
    <location>
        <begin position="35"/>
        <end position="91"/>
    </location>
</feature>
<dbReference type="AlphaFoldDB" id="A0A834X2V9"/>
<evidence type="ECO:0000256" key="1">
    <source>
        <dbReference type="SAM" id="SignalP"/>
    </source>
</evidence>
<organism evidence="2 3">
    <name type="scientific">Senna tora</name>
    <dbReference type="NCBI Taxonomy" id="362788"/>
    <lineage>
        <taxon>Eukaryota</taxon>
        <taxon>Viridiplantae</taxon>
        <taxon>Streptophyta</taxon>
        <taxon>Embryophyta</taxon>
        <taxon>Tracheophyta</taxon>
        <taxon>Spermatophyta</taxon>
        <taxon>Magnoliopsida</taxon>
        <taxon>eudicotyledons</taxon>
        <taxon>Gunneridae</taxon>
        <taxon>Pentapetalae</taxon>
        <taxon>rosids</taxon>
        <taxon>fabids</taxon>
        <taxon>Fabales</taxon>
        <taxon>Fabaceae</taxon>
        <taxon>Caesalpinioideae</taxon>
        <taxon>Cassia clade</taxon>
        <taxon>Senna</taxon>
    </lineage>
</organism>
<evidence type="ECO:0000313" key="3">
    <source>
        <dbReference type="Proteomes" id="UP000634136"/>
    </source>
</evidence>
<keyword evidence="1" id="KW-0732">Signal</keyword>
<dbReference type="OrthoDB" id="1413556at2759"/>
<evidence type="ECO:0000313" key="2">
    <source>
        <dbReference type="EMBL" id="KAF7836665.1"/>
    </source>
</evidence>
<reference evidence="2" key="1">
    <citation type="submission" date="2020-09" db="EMBL/GenBank/DDBJ databases">
        <title>Genome-Enabled Discovery of Anthraquinone Biosynthesis in Senna tora.</title>
        <authorList>
            <person name="Kang S.-H."/>
            <person name="Pandey R.P."/>
            <person name="Lee C.-M."/>
            <person name="Sim J.-S."/>
            <person name="Jeong J.-T."/>
            <person name="Choi B.-S."/>
            <person name="Jung M."/>
            <person name="Ginzburg D."/>
            <person name="Zhao K."/>
            <person name="Won S.Y."/>
            <person name="Oh T.-J."/>
            <person name="Yu Y."/>
            <person name="Kim N.-H."/>
            <person name="Lee O.R."/>
            <person name="Lee T.-H."/>
            <person name="Bashyal P."/>
            <person name="Kim T.-S."/>
            <person name="Lee W.-H."/>
            <person name="Kawkins C."/>
            <person name="Kim C.-K."/>
            <person name="Kim J.S."/>
            <person name="Ahn B.O."/>
            <person name="Rhee S.Y."/>
            <person name="Sohng J.K."/>
        </authorList>
    </citation>
    <scope>NUCLEOTIDE SEQUENCE</scope>
    <source>
        <tissue evidence="2">Leaf</tissue>
    </source>
</reference>
<feature type="signal peptide" evidence="1">
    <location>
        <begin position="1"/>
        <end position="34"/>
    </location>
</feature>